<keyword evidence="2" id="KW-1185">Reference proteome</keyword>
<comment type="caution">
    <text evidence="1">The sequence shown here is derived from an EMBL/GenBank/DDBJ whole genome shotgun (WGS) entry which is preliminary data.</text>
</comment>
<evidence type="ECO:0000313" key="1">
    <source>
        <dbReference type="EMBL" id="KAK7678933.1"/>
    </source>
</evidence>
<gene>
    <name evidence="1" type="ORF">QCA50_018073</name>
</gene>
<proteinExistence type="predicted"/>
<protein>
    <submittedName>
        <fullName evidence="1">Uncharacterized protein</fullName>
    </submittedName>
</protein>
<name>A0AAW0FN27_9APHY</name>
<accession>A0AAW0FN27</accession>
<dbReference type="Proteomes" id="UP001385951">
    <property type="component" value="Unassembled WGS sequence"/>
</dbReference>
<evidence type="ECO:0000313" key="2">
    <source>
        <dbReference type="Proteomes" id="UP001385951"/>
    </source>
</evidence>
<reference evidence="1 2" key="1">
    <citation type="submission" date="2022-09" db="EMBL/GenBank/DDBJ databases">
        <authorList>
            <person name="Palmer J.M."/>
        </authorList>
    </citation>
    <scope>NUCLEOTIDE SEQUENCE [LARGE SCALE GENOMIC DNA]</scope>
    <source>
        <strain evidence="1 2">DSM 7382</strain>
    </source>
</reference>
<sequence>MPIITCANSHITPYILMATVSRTRGEWNASSHQLTVWRGEHATPLNSTQHRPFTCNSHSGMKTNIPSLYIQTICEYSVDVRLKDELEVNDTDVEGWIKAEAKFLRNLKDELDERVLECMQALIAAEKADDKMNDVRETFRTTTTMVDYRANVREASRLEAARRNALNNLTISMHKVNDLEAKPKYQETLRYLRKREFHLALDRVQAFVVQRLCEMSKAGMSGTGYKLRQSIWKALMTRGKAIRNALKAYKALAMKMDSPAPQLEWKEVVNYGFVSEFELPRHTYAAHEEVLSKFFKIEGARSELVRLNVKVALLRASIVAEENQFTELFDTLLKTDPLMVAKVNCMLSRRERVNAVHLACSDLYGNYNFRRKDSRLLWVEAYLLQV</sequence>
<dbReference type="AlphaFoldDB" id="A0AAW0FN27"/>
<organism evidence="1 2">
    <name type="scientific">Cerrena zonata</name>
    <dbReference type="NCBI Taxonomy" id="2478898"/>
    <lineage>
        <taxon>Eukaryota</taxon>
        <taxon>Fungi</taxon>
        <taxon>Dikarya</taxon>
        <taxon>Basidiomycota</taxon>
        <taxon>Agaricomycotina</taxon>
        <taxon>Agaricomycetes</taxon>
        <taxon>Polyporales</taxon>
        <taxon>Cerrenaceae</taxon>
        <taxon>Cerrena</taxon>
    </lineage>
</organism>
<dbReference type="EMBL" id="JASBNA010000065">
    <property type="protein sequence ID" value="KAK7678933.1"/>
    <property type="molecule type" value="Genomic_DNA"/>
</dbReference>